<dbReference type="EMBL" id="FNQR01000011">
    <property type="protein sequence ID" value="SEA94557.1"/>
    <property type="molecule type" value="Genomic_DNA"/>
</dbReference>
<dbReference type="AlphaFoldDB" id="A0A1H4FBZ3"/>
<dbReference type="STRING" id="571932.SAMN05421743_11113"/>
<organism evidence="2 3">
    <name type="scientific">Thalassobacillus cyri</name>
    <dbReference type="NCBI Taxonomy" id="571932"/>
    <lineage>
        <taxon>Bacteria</taxon>
        <taxon>Bacillati</taxon>
        <taxon>Bacillota</taxon>
        <taxon>Bacilli</taxon>
        <taxon>Bacillales</taxon>
        <taxon>Bacillaceae</taxon>
        <taxon>Thalassobacillus</taxon>
    </lineage>
</organism>
<dbReference type="Proteomes" id="UP000198584">
    <property type="component" value="Unassembled WGS sequence"/>
</dbReference>
<sequence length="324" mass="39177">MILTMMTTNNYQGDSKLNRLLPILEQKGFYINDYRKIKENVYWVRSGKKEWALKCYQDQEKLEKQHLFFKKWKNAGLYAATPVPFRENIWMAVNEDGTWGLFEWLKGSHLRFNQKQDRTRASKLVHAFHSSVEGITGPLLLRNPLYIKWERRIEQFEATYEDFLFGGNRTLFNDIHYFSRKTLEDFKQLDWGRIEQDAWERKSWLHGDVAHHNFIRCQDGKIKLIDFDLLQMGPELYDDIQLGQRFLPYTNHSLTEITSHFHKTKWKTAWMKGVLVPSDLLREWLYVHRRYQRQKQKLAGHLDWLESSWKERKEFVEKVQHMLT</sequence>
<proteinExistence type="predicted"/>
<keyword evidence="3" id="KW-1185">Reference proteome</keyword>
<gene>
    <name evidence="2" type="ORF">SAMN05421743_11113</name>
</gene>
<reference evidence="2 3" key="1">
    <citation type="submission" date="2016-10" db="EMBL/GenBank/DDBJ databases">
        <authorList>
            <person name="de Groot N.N."/>
        </authorList>
    </citation>
    <scope>NUCLEOTIDE SEQUENCE [LARGE SCALE GENOMIC DNA]</scope>
    <source>
        <strain evidence="2 3">CCM7597</strain>
    </source>
</reference>
<keyword evidence="2" id="KW-0808">Transferase</keyword>
<dbReference type="SUPFAM" id="SSF56112">
    <property type="entry name" value="Protein kinase-like (PK-like)"/>
    <property type="match status" value="1"/>
</dbReference>
<dbReference type="Pfam" id="PF01636">
    <property type="entry name" value="APH"/>
    <property type="match status" value="1"/>
</dbReference>
<accession>A0A1H4FBZ3</accession>
<protein>
    <submittedName>
        <fullName evidence="2">Phosphotransferase enzyme family protein</fullName>
    </submittedName>
</protein>
<evidence type="ECO:0000313" key="3">
    <source>
        <dbReference type="Proteomes" id="UP000198584"/>
    </source>
</evidence>
<dbReference type="GO" id="GO:0016740">
    <property type="term" value="F:transferase activity"/>
    <property type="evidence" value="ECO:0007669"/>
    <property type="project" value="UniProtKB-KW"/>
</dbReference>
<evidence type="ECO:0000313" key="2">
    <source>
        <dbReference type="EMBL" id="SEA94557.1"/>
    </source>
</evidence>
<feature type="domain" description="Aminoglycoside phosphotransferase" evidence="1">
    <location>
        <begin position="39"/>
        <end position="238"/>
    </location>
</feature>
<name>A0A1H4FBZ3_9BACI</name>
<dbReference type="InterPro" id="IPR011009">
    <property type="entry name" value="Kinase-like_dom_sf"/>
</dbReference>
<dbReference type="Gene3D" id="3.90.1200.10">
    <property type="match status" value="1"/>
</dbReference>
<dbReference type="InterPro" id="IPR002575">
    <property type="entry name" value="Aminoglycoside_PTrfase"/>
</dbReference>
<evidence type="ECO:0000259" key="1">
    <source>
        <dbReference type="Pfam" id="PF01636"/>
    </source>
</evidence>